<evidence type="ECO:0000313" key="1">
    <source>
        <dbReference type="EMBL" id="RJG51630.1"/>
    </source>
</evidence>
<proteinExistence type="predicted"/>
<sequence length="445" mass="50247">MFSLSIYKKSPILVQNTLLSLRALVRKKLRETPKQKAVLLEIEKNERDQNFLDSFVTKKMKDVLSSAKDNVPFYKNLDGVDVDDVNSFPIIHKSLVSELGSAFNNESHKGVVVNGSTSGTTGSPLKIKQSMDSVVREQAFVSRHLNWAGYKPGDKRAWIRGDIIVPLSQKKGPYWRYSWFENMIMLSSYHMKKEVLQDYLDAMVDYQVDIIQANPSSIIMLAKYLEVNNDFYQGKLKSIITSSESFSPEDKRLVEERFKCTVFDWYGLFERVAAIGSCEYGNYHILTDYSHVELIEHENGKHEIVGTNFNNNLTPLIRYKTGDFVSLSEQQTCKCGRVFPIIDKIEGRVNDFLISEGGQKVFILSHTFAGVKGIIAGQFLQESKSSIEIKVVADVSLFVAVEKTKLIANAKARLGESMNIIVTVVNEIPKTRNGKVKLAICNVEG</sequence>
<reference evidence="1 2" key="1">
    <citation type="submission" date="2018-09" db="EMBL/GenBank/DDBJ databases">
        <authorList>
            <person name="Wang F."/>
        </authorList>
    </citation>
    <scope>NUCLEOTIDE SEQUENCE [LARGE SCALE GENOMIC DNA]</scope>
    <source>
        <strain evidence="1 2">PLHSC7-2</strain>
    </source>
</reference>
<dbReference type="InterPro" id="IPR042099">
    <property type="entry name" value="ANL_N_sf"/>
</dbReference>
<gene>
    <name evidence="1" type="ORF">D1Z90_02570</name>
</gene>
<organism evidence="1 2">
    <name type="scientific">Motilimonas pumila</name>
    <dbReference type="NCBI Taxonomy" id="2303987"/>
    <lineage>
        <taxon>Bacteria</taxon>
        <taxon>Pseudomonadati</taxon>
        <taxon>Pseudomonadota</taxon>
        <taxon>Gammaproteobacteria</taxon>
        <taxon>Alteromonadales</taxon>
        <taxon>Alteromonadales genera incertae sedis</taxon>
        <taxon>Motilimonas</taxon>
    </lineage>
</organism>
<dbReference type="PANTHER" id="PTHR36932">
    <property type="entry name" value="CAPSULAR POLYSACCHARIDE BIOSYNTHESIS PROTEIN"/>
    <property type="match status" value="1"/>
</dbReference>
<dbReference type="InterPro" id="IPR053158">
    <property type="entry name" value="CapK_Type1_Caps_Biosynth"/>
</dbReference>
<dbReference type="GO" id="GO:0016874">
    <property type="term" value="F:ligase activity"/>
    <property type="evidence" value="ECO:0007669"/>
    <property type="project" value="UniProtKB-KW"/>
</dbReference>
<keyword evidence="1" id="KW-0436">Ligase</keyword>
<dbReference type="RefSeq" id="WP_119909154.1">
    <property type="nucleotide sequence ID" value="NZ_QZCH01000001.1"/>
</dbReference>
<accession>A0A418YLF2</accession>
<protein>
    <submittedName>
        <fullName evidence="1">Phenylacetate--CoA ligase family protein</fullName>
    </submittedName>
</protein>
<name>A0A418YLF2_9GAMM</name>
<dbReference type="EMBL" id="QZCH01000001">
    <property type="protein sequence ID" value="RJG51630.1"/>
    <property type="molecule type" value="Genomic_DNA"/>
</dbReference>
<dbReference type="PANTHER" id="PTHR36932:SF1">
    <property type="entry name" value="CAPSULAR POLYSACCHARIDE BIOSYNTHESIS PROTEIN"/>
    <property type="match status" value="1"/>
</dbReference>
<dbReference type="AlphaFoldDB" id="A0A418YLF2"/>
<dbReference type="Proteomes" id="UP000283255">
    <property type="component" value="Unassembled WGS sequence"/>
</dbReference>
<comment type="caution">
    <text evidence="1">The sequence shown here is derived from an EMBL/GenBank/DDBJ whole genome shotgun (WGS) entry which is preliminary data.</text>
</comment>
<dbReference type="SUPFAM" id="SSF56801">
    <property type="entry name" value="Acetyl-CoA synthetase-like"/>
    <property type="match status" value="1"/>
</dbReference>
<dbReference type="Gene3D" id="3.40.50.12780">
    <property type="entry name" value="N-terminal domain of ligase-like"/>
    <property type="match status" value="1"/>
</dbReference>
<keyword evidence="2" id="KW-1185">Reference proteome</keyword>
<evidence type="ECO:0000313" key="2">
    <source>
        <dbReference type="Proteomes" id="UP000283255"/>
    </source>
</evidence>
<reference evidence="1 2" key="2">
    <citation type="submission" date="2019-01" db="EMBL/GenBank/DDBJ databases">
        <title>Motilimonas pumilus sp. nov., isolated from the gut of sea cucumber (Apostichopus japonicus).</title>
        <authorList>
            <person name="Wang F.-Q."/>
            <person name="Ren L.-H."/>
            <person name="Lin Y.-W."/>
            <person name="Sun G.-H."/>
            <person name="Du Z.-J."/>
            <person name="Zhao J.-X."/>
            <person name="Liu X.-J."/>
            <person name="Liu L.-J."/>
        </authorList>
    </citation>
    <scope>NUCLEOTIDE SEQUENCE [LARGE SCALE GENOMIC DNA]</scope>
    <source>
        <strain evidence="1 2">PLHSC7-2</strain>
    </source>
</reference>
<dbReference type="OrthoDB" id="580775at2"/>